<accession>A0A4C1X8X7</accession>
<dbReference type="InterPro" id="IPR051320">
    <property type="entry name" value="Viral_Replic_Matur_Polypro"/>
</dbReference>
<dbReference type="AlphaFoldDB" id="A0A4C1X8X7"/>
<dbReference type="Proteomes" id="UP000299102">
    <property type="component" value="Unassembled WGS sequence"/>
</dbReference>
<dbReference type="EC" id="2.7.7.49" evidence="1"/>
<name>A0A4C1X8X7_EUMVA</name>
<dbReference type="PANTHER" id="PTHR33064">
    <property type="entry name" value="POL PROTEIN"/>
    <property type="match status" value="1"/>
</dbReference>
<gene>
    <name evidence="3" type="primary">Tf2-9</name>
    <name evidence="3" type="ORF">EVAR_25867_1</name>
</gene>
<sequence length="145" mass="16971">MQPISDSHARKAIEGYKVSEEEVKPFRNKLDAVLELERPTTAKNLKSFLVFISYYRKFMENYTQITLPLTKLLKKSNKCYWAEECQTVFEILKKFLCNSPILKHFENNDDRVVTRLFVDASGEALDASLMQEEKELREMHPVAYA</sequence>
<dbReference type="PANTHER" id="PTHR33064:SF37">
    <property type="entry name" value="RIBONUCLEASE H"/>
    <property type="match status" value="1"/>
</dbReference>
<keyword evidence="4" id="KW-1185">Reference proteome</keyword>
<evidence type="ECO:0000313" key="3">
    <source>
        <dbReference type="EMBL" id="GBP58794.1"/>
    </source>
</evidence>
<dbReference type="InterPro" id="IPR041577">
    <property type="entry name" value="RT_RNaseH_2"/>
</dbReference>
<evidence type="ECO:0000259" key="2">
    <source>
        <dbReference type="Pfam" id="PF17919"/>
    </source>
</evidence>
<protein>
    <recommendedName>
        <fullName evidence="1">RNA-directed DNA polymerase</fullName>
        <ecNumber evidence="1">2.7.7.49</ecNumber>
    </recommendedName>
</protein>
<dbReference type="InterPro" id="IPR043502">
    <property type="entry name" value="DNA/RNA_pol_sf"/>
</dbReference>
<dbReference type="EMBL" id="BGZK01000744">
    <property type="protein sequence ID" value="GBP58794.1"/>
    <property type="molecule type" value="Genomic_DNA"/>
</dbReference>
<dbReference type="GO" id="GO:0003964">
    <property type="term" value="F:RNA-directed DNA polymerase activity"/>
    <property type="evidence" value="ECO:0007669"/>
    <property type="project" value="UniProtKB-EC"/>
</dbReference>
<feature type="domain" description="Reverse transcriptase/retrotransposon-derived protein RNase H-like" evidence="2">
    <location>
        <begin position="81"/>
        <end position="145"/>
    </location>
</feature>
<reference evidence="3 4" key="1">
    <citation type="journal article" date="2019" name="Commun. Biol.">
        <title>The bagworm genome reveals a unique fibroin gene that provides high tensile strength.</title>
        <authorList>
            <person name="Kono N."/>
            <person name="Nakamura H."/>
            <person name="Ohtoshi R."/>
            <person name="Tomita M."/>
            <person name="Numata K."/>
            <person name="Arakawa K."/>
        </authorList>
    </citation>
    <scope>NUCLEOTIDE SEQUENCE [LARGE SCALE GENOMIC DNA]</scope>
</reference>
<proteinExistence type="predicted"/>
<evidence type="ECO:0000313" key="4">
    <source>
        <dbReference type="Proteomes" id="UP000299102"/>
    </source>
</evidence>
<dbReference type="OrthoDB" id="425619at2759"/>
<evidence type="ECO:0000256" key="1">
    <source>
        <dbReference type="ARBA" id="ARBA00012493"/>
    </source>
</evidence>
<dbReference type="STRING" id="151549.A0A4C1X8X7"/>
<dbReference type="FunFam" id="3.30.70.270:FF:000020">
    <property type="entry name" value="Transposon Tf2-6 polyprotein-like Protein"/>
    <property type="match status" value="1"/>
</dbReference>
<dbReference type="InterPro" id="IPR043128">
    <property type="entry name" value="Rev_trsase/Diguanyl_cyclase"/>
</dbReference>
<dbReference type="Gene3D" id="3.30.70.270">
    <property type="match status" value="1"/>
</dbReference>
<dbReference type="Pfam" id="PF17919">
    <property type="entry name" value="RT_RNaseH_2"/>
    <property type="match status" value="1"/>
</dbReference>
<organism evidence="3 4">
    <name type="scientific">Eumeta variegata</name>
    <name type="common">Bagworm moth</name>
    <name type="synonym">Eumeta japonica</name>
    <dbReference type="NCBI Taxonomy" id="151549"/>
    <lineage>
        <taxon>Eukaryota</taxon>
        <taxon>Metazoa</taxon>
        <taxon>Ecdysozoa</taxon>
        <taxon>Arthropoda</taxon>
        <taxon>Hexapoda</taxon>
        <taxon>Insecta</taxon>
        <taxon>Pterygota</taxon>
        <taxon>Neoptera</taxon>
        <taxon>Endopterygota</taxon>
        <taxon>Lepidoptera</taxon>
        <taxon>Glossata</taxon>
        <taxon>Ditrysia</taxon>
        <taxon>Tineoidea</taxon>
        <taxon>Psychidae</taxon>
        <taxon>Oiketicinae</taxon>
        <taxon>Eumeta</taxon>
    </lineage>
</organism>
<dbReference type="SUPFAM" id="SSF56672">
    <property type="entry name" value="DNA/RNA polymerases"/>
    <property type="match status" value="1"/>
</dbReference>
<comment type="caution">
    <text evidence="3">The sequence shown here is derived from an EMBL/GenBank/DDBJ whole genome shotgun (WGS) entry which is preliminary data.</text>
</comment>